<keyword evidence="2" id="KW-0479">Metal-binding</keyword>
<dbReference type="PROSITE" id="PS00344">
    <property type="entry name" value="GATA_ZN_FINGER_1"/>
    <property type="match status" value="1"/>
</dbReference>
<feature type="compositionally biased region" description="Polar residues" evidence="9">
    <location>
        <begin position="743"/>
        <end position="757"/>
    </location>
</feature>
<feature type="region of interest" description="Disordered" evidence="9">
    <location>
        <begin position="1"/>
        <end position="44"/>
    </location>
</feature>
<evidence type="ECO:0000313" key="12">
    <source>
        <dbReference type="Proteomes" id="UP000193560"/>
    </source>
</evidence>
<feature type="compositionally biased region" description="Polar residues" evidence="9">
    <location>
        <begin position="555"/>
        <end position="566"/>
    </location>
</feature>
<dbReference type="PANTHER" id="PTHR10071">
    <property type="entry name" value="TRANSCRIPTION FACTOR GATA FAMILY MEMBER"/>
    <property type="match status" value="1"/>
</dbReference>
<dbReference type="SUPFAM" id="SSF57716">
    <property type="entry name" value="Glucocorticoid receptor-like (DNA-binding domain)"/>
    <property type="match status" value="1"/>
</dbReference>
<evidence type="ECO:0000256" key="9">
    <source>
        <dbReference type="SAM" id="MobiDB-lite"/>
    </source>
</evidence>
<feature type="compositionally biased region" description="Polar residues" evidence="9">
    <location>
        <begin position="395"/>
        <end position="414"/>
    </location>
</feature>
<dbReference type="AlphaFoldDB" id="A0A1X2IBT7"/>
<dbReference type="GO" id="GO:0000981">
    <property type="term" value="F:DNA-binding transcription factor activity, RNA polymerase II-specific"/>
    <property type="evidence" value="ECO:0007669"/>
    <property type="project" value="TreeGrafter"/>
</dbReference>
<accession>A0A1X2IBT7</accession>
<evidence type="ECO:0000256" key="3">
    <source>
        <dbReference type="ARBA" id="ARBA00022771"/>
    </source>
</evidence>
<dbReference type="FunFam" id="3.30.50.10:FF:000007">
    <property type="entry name" value="Nitrogen regulatory AreA, N-terminal"/>
    <property type="match status" value="1"/>
</dbReference>
<dbReference type="Gene3D" id="3.30.50.10">
    <property type="entry name" value="Erythroid Transcription Factor GATA-1, subunit A"/>
    <property type="match status" value="1"/>
</dbReference>
<feature type="region of interest" description="Disordered" evidence="9">
    <location>
        <begin position="393"/>
        <end position="414"/>
    </location>
</feature>
<keyword evidence="5" id="KW-0805">Transcription regulation</keyword>
<evidence type="ECO:0000259" key="10">
    <source>
        <dbReference type="PROSITE" id="PS50114"/>
    </source>
</evidence>
<proteinExistence type="predicted"/>
<sequence>MKKKRAAYAERLLSDTLFPERPPKSNRRASKGDDDYGSSCEDEATKDPLAAKVWRLYTKSKDNLPNGTRMENLTWRMMAMTLAKTGKPESLSSTGNQHDGSIKELDHDPMLLDEPNDICSTTPPLADDTTSLLSSSAPPYTLLDTLCDDETQQDLKNVMVSGSSLASTSTELVKKLSQDKPQNGHTATSSINIPLHEIDADENDEAMKNSYGYKDEANSMVWDTDNSKIRPLPPEQGYQSTTAPMTNLACHSVPTFHPSAFPNRQYRATLSTHPSYEPPPVSQHLTSSVSTVHGFQDSLGLHPHAAPYYYSSSISGSNPVTPMAAESTTASSSPMSTEGYFTNPTNPGSLSFESLLSMYYTPATPVPATSSTINNNGELDSSYLLNLQAVHLSGDSPSPVSPTELSQYVDSSSGDIEQQYQISVAELDLEDEQRLLANEEMPASATIFQQHQSSPTQQSSPPPAFTLSQNTKKKTARSPSSPSILQQKMSSSVNSLSATGNTTQCSNCNTRTTPLWRRNPQGQPLCNACGLFLKLHGVVRPLSLKTDVIKKRNRAANSGNGPSTNKSAHHKQKAKQRKDSTMLKGPTTISPSSFATLSVAGSTESISSKVALTSTAPTSDSWSGTATGGSSGTRSIIPSSLQYNGSFQQRTLAPNTHQPLASTVQQTLPVGSVTATPLRSCPDEEGKNSERESSMGSTLSPPLTSSSSSSSSSFLTMPVISSSLSSSSSSASVSFQHKRQRRINSYSGDTTSRSGATTGMELQGRTHSLIPETTTFGATILQQQNYTSSPSPSPPPPPQPPTTTAAAAAPPPEELYSILESIGSHLNNLPAELLPLIASAANYHAMTKQRQQQTPQQQQQTQLSQYHDQQQQQQIIALLQRLFQPSPSPATAATSSPSSSATGDSIDIQSSSPSGEL</sequence>
<evidence type="ECO:0000256" key="4">
    <source>
        <dbReference type="ARBA" id="ARBA00022833"/>
    </source>
</evidence>
<dbReference type="EMBL" id="MCGE01000016">
    <property type="protein sequence ID" value="ORZ13550.1"/>
    <property type="molecule type" value="Genomic_DNA"/>
</dbReference>
<feature type="region of interest" description="Disordered" evidence="9">
    <location>
        <begin position="882"/>
        <end position="917"/>
    </location>
</feature>
<keyword evidence="3 8" id="KW-0863">Zinc-finger</keyword>
<evidence type="ECO:0000256" key="2">
    <source>
        <dbReference type="ARBA" id="ARBA00022723"/>
    </source>
</evidence>
<dbReference type="InterPro" id="IPR013860">
    <property type="entry name" value="AreA_GATA"/>
</dbReference>
<feature type="region of interest" description="Disordered" evidence="9">
    <location>
        <begin position="785"/>
        <end position="809"/>
    </location>
</feature>
<organism evidence="11 12">
    <name type="scientific">Absidia repens</name>
    <dbReference type="NCBI Taxonomy" id="90262"/>
    <lineage>
        <taxon>Eukaryota</taxon>
        <taxon>Fungi</taxon>
        <taxon>Fungi incertae sedis</taxon>
        <taxon>Mucoromycota</taxon>
        <taxon>Mucoromycotina</taxon>
        <taxon>Mucoromycetes</taxon>
        <taxon>Mucorales</taxon>
        <taxon>Cunninghamellaceae</taxon>
        <taxon>Absidia</taxon>
    </lineage>
</organism>
<dbReference type="Pfam" id="PF08550">
    <property type="entry name" value="GATA_AreA"/>
    <property type="match status" value="1"/>
</dbReference>
<feature type="compositionally biased region" description="Polar residues" evidence="9">
    <location>
        <begin position="477"/>
        <end position="508"/>
    </location>
</feature>
<dbReference type="GO" id="GO:0000978">
    <property type="term" value="F:RNA polymerase II cis-regulatory region sequence-specific DNA binding"/>
    <property type="evidence" value="ECO:0007669"/>
    <property type="project" value="TreeGrafter"/>
</dbReference>
<feature type="region of interest" description="Disordered" evidence="9">
    <location>
        <begin position="447"/>
        <end position="508"/>
    </location>
</feature>
<dbReference type="CDD" id="cd00202">
    <property type="entry name" value="ZnF_GATA"/>
    <property type="match status" value="1"/>
</dbReference>
<dbReference type="OrthoDB" id="515401at2759"/>
<dbReference type="PANTHER" id="PTHR10071:SF281">
    <property type="entry name" value="BOX A-BINDING FACTOR-RELATED"/>
    <property type="match status" value="1"/>
</dbReference>
<feature type="compositionally biased region" description="Basic and acidic residues" evidence="9">
    <location>
        <begin position="681"/>
        <end position="693"/>
    </location>
</feature>
<keyword evidence="12" id="KW-1185">Reference proteome</keyword>
<feature type="compositionally biased region" description="Low complexity" evidence="9">
    <location>
        <begin position="694"/>
        <end position="734"/>
    </location>
</feature>
<gene>
    <name evidence="11" type="ORF">BCR42DRAFT_377824</name>
</gene>
<feature type="region of interest" description="Disordered" evidence="9">
    <location>
        <begin position="664"/>
        <end position="763"/>
    </location>
</feature>
<feature type="compositionally biased region" description="Pro residues" evidence="9">
    <location>
        <begin position="791"/>
        <end position="801"/>
    </location>
</feature>
<dbReference type="PRINTS" id="PR00619">
    <property type="entry name" value="GATAZNFINGER"/>
</dbReference>
<feature type="region of interest" description="Disordered" evidence="9">
    <location>
        <begin position="552"/>
        <end position="593"/>
    </location>
</feature>
<comment type="subcellular location">
    <subcellularLocation>
        <location evidence="1">Nucleus</location>
    </subcellularLocation>
</comment>
<feature type="compositionally biased region" description="Basic residues" evidence="9">
    <location>
        <begin position="567"/>
        <end position="576"/>
    </location>
</feature>
<keyword evidence="7" id="KW-0539">Nucleus</keyword>
<feature type="compositionally biased region" description="Low complexity" evidence="9">
    <location>
        <begin position="882"/>
        <end position="902"/>
    </location>
</feature>
<feature type="domain" description="GATA-type" evidence="10">
    <location>
        <begin position="499"/>
        <end position="552"/>
    </location>
</feature>
<dbReference type="GO" id="GO:0005634">
    <property type="term" value="C:nucleus"/>
    <property type="evidence" value="ECO:0007669"/>
    <property type="project" value="UniProtKB-SubCell"/>
</dbReference>
<dbReference type="InterPro" id="IPR000679">
    <property type="entry name" value="Znf_GATA"/>
</dbReference>
<reference evidence="11 12" key="1">
    <citation type="submission" date="2016-07" db="EMBL/GenBank/DDBJ databases">
        <title>Pervasive Adenine N6-methylation of Active Genes in Fungi.</title>
        <authorList>
            <consortium name="DOE Joint Genome Institute"/>
            <person name="Mondo S.J."/>
            <person name="Dannebaum R.O."/>
            <person name="Kuo R.C."/>
            <person name="Labutti K."/>
            <person name="Haridas S."/>
            <person name="Kuo A."/>
            <person name="Salamov A."/>
            <person name="Ahrendt S.R."/>
            <person name="Lipzen A."/>
            <person name="Sullivan W."/>
            <person name="Andreopoulos W.B."/>
            <person name="Clum A."/>
            <person name="Lindquist E."/>
            <person name="Daum C."/>
            <person name="Ramamoorthy G.K."/>
            <person name="Gryganskyi A."/>
            <person name="Culley D."/>
            <person name="Magnuson J.K."/>
            <person name="James T.Y."/>
            <person name="O'Malley M.A."/>
            <person name="Stajich J.E."/>
            <person name="Spatafora J.W."/>
            <person name="Visel A."/>
            <person name="Grigoriev I.V."/>
        </authorList>
    </citation>
    <scope>NUCLEOTIDE SEQUENCE [LARGE SCALE GENOMIC DNA]</scope>
    <source>
        <strain evidence="11 12">NRRL 1336</strain>
    </source>
</reference>
<feature type="region of interest" description="Disordered" evidence="9">
    <location>
        <begin position="319"/>
        <end position="344"/>
    </location>
</feature>
<feature type="compositionally biased region" description="Low complexity" evidence="9">
    <location>
        <begin position="449"/>
        <end position="459"/>
    </location>
</feature>
<protein>
    <recommendedName>
        <fullName evidence="10">GATA-type domain-containing protein</fullName>
    </recommendedName>
</protein>
<feature type="region of interest" description="Disordered" evidence="9">
    <location>
        <begin position="612"/>
        <end position="639"/>
    </location>
</feature>
<feature type="compositionally biased region" description="Low complexity" evidence="9">
    <location>
        <begin position="849"/>
        <end position="866"/>
    </location>
</feature>
<dbReference type="SMART" id="SM00401">
    <property type="entry name" value="ZnF_GATA"/>
    <property type="match status" value="1"/>
</dbReference>
<evidence type="ECO:0000256" key="1">
    <source>
        <dbReference type="ARBA" id="ARBA00004123"/>
    </source>
</evidence>
<evidence type="ECO:0000256" key="6">
    <source>
        <dbReference type="ARBA" id="ARBA00023163"/>
    </source>
</evidence>
<name>A0A1X2IBT7_9FUNG</name>
<comment type="caution">
    <text evidence="11">The sequence shown here is derived from an EMBL/GenBank/DDBJ whole genome shotgun (WGS) entry which is preliminary data.</text>
</comment>
<keyword evidence="6" id="KW-0804">Transcription</keyword>
<evidence type="ECO:0000256" key="8">
    <source>
        <dbReference type="PROSITE-ProRule" id="PRU00094"/>
    </source>
</evidence>
<dbReference type="Pfam" id="PF00320">
    <property type="entry name" value="GATA"/>
    <property type="match status" value="1"/>
</dbReference>
<dbReference type="GO" id="GO:0008270">
    <property type="term" value="F:zinc ion binding"/>
    <property type="evidence" value="ECO:0007669"/>
    <property type="project" value="UniProtKB-KW"/>
</dbReference>
<dbReference type="Proteomes" id="UP000193560">
    <property type="component" value="Unassembled WGS sequence"/>
</dbReference>
<dbReference type="InterPro" id="IPR013088">
    <property type="entry name" value="Znf_NHR/GATA"/>
</dbReference>
<dbReference type="PROSITE" id="PS50114">
    <property type="entry name" value="GATA_ZN_FINGER_2"/>
    <property type="match status" value="1"/>
</dbReference>
<feature type="compositionally biased region" description="Polar residues" evidence="9">
    <location>
        <begin position="664"/>
        <end position="677"/>
    </location>
</feature>
<evidence type="ECO:0000313" key="11">
    <source>
        <dbReference type="EMBL" id="ORZ13550.1"/>
    </source>
</evidence>
<evidence type="ECO:0000256" key="7">
    <source>
        <dbReference type="ARBA" id="ARBA00023242"/>
    </source>
</evidence>
<dbReference type="GO" id="GO:0000122">
    <property type="term" value="P:negative regulation of transcription by RNA polymerase II"/>
    <property type="evidence" value="ECO:0007669"/>
    <property type="project" value="TreeGrafter"/>
</dbReference>
<feature type="region of interest" description="Disordered" evidence="9">
    <location>
        <begin position="847"/>
        <end position="866"/>
    </location>
</feature>
<dbReference type="STRING" id="90262.A0A1X2IBT7"/>
<evidence type="ECO:0000256" key="5">
    <source>
        <dbReference type="ARBA" id="ARBA00023015"/>
    </source>
</evidence>
<dbReference type="InterPro" id="IPR039355">
    <property type="entry name" value="Transcription_factor_GATA"/>
</dbReference>
<keyword evidence="4" id="KW-0862">Zinc</keyword>
<feature type="compositionally biased region" description="Polar residues" evidence="9">
    <location>
        <begin position="907"/>
        <end position="917"/>
    </location>
</feature>
<dbReference type="GO" id="GO:0045944">
    <property type="term" value="P:positive regulation of transcription by RNA polymerase II"/>
    <property type="evidence" value="ECO:0007669"/>
    <property type="project" value="TreeGrafter"/>
</dbReference>